<feature type="non-terminal residue" evidence="2">
    <location>
        <position position="253"/>
    </location>
</feature>
<dbReference type="InterPro" id="IPR002731">
    <property type="entry name" value="ATPase_BadF"/>
</dbReference>
<feature type="domain" description="ATPase BadF/BadG/BcrA/BcrD type" evidence="1">
    <location>
        <begin position="41"/>
        <end position="220"/>
    </location>
</feature>
<comment type="caution">
    <text evidence="2">The sequence shown here is derived from an EMBL/GenBank/DDBJ whole genome shotgun (WGS) entry which is preliminary data.</text>
</comment>
<gene>
    <name evidence="2" type="ORF">S01H1_61933</name>
</gene>
<organism evidence="2">
    <name type="scientific">marine sediment metagenome</name>
    <dbReference type="NCBI Taxonomy" id="412755"/>
    <lineage>
        <taxon>unclassified sequences</taxon>
        <taxon>metagenomes</taxon>
        <taxon>ecological metagenomes</taxon>
    </lineage>
</organism>
<dbReference type="EMBL" id="BARS01040652">
    <property type="protein sequence ID" value="GAG38039.1"/>
    <property type="molecule type" value="Genomic_DNA"/>
</dbReference>
<protein>
    <recommendedName>
        <fullName evidence="1">ATPase BadF/BadG/BcrA/BcrD type domain-containing protein</fullName>
    </recommendedName>
</protein>
<feature type="non-terminal residue" evidence="2">
    <location>
        <position position="1"/>
    </location>
</feature>
<evidence type="ECO:0000313" key="2">
    <source>
        <dbReference type="EMBL" id="GAG38039.1"/>
    </source>
</evidence>
<dbReference type="PANTHER" id="PTHR32329:SF2">
    <property type="entry name" value="BIFUNCTIONAL PROTEIN [INCLUDES 2-HYDROXYACYL-COA DEHYDRATASE (N-TER) AND ITS ACTIVATOR DOMAIN (C_TERM)"/>
    <property type="match status" value="1"/>
</dbReference>
<dbReference type="Pfam" id="PF01869">
    <property type="entry name" value="BcrAD_BadFG"/>
    <property type="match status" value="1"/>
</dbReference>
<accession>X0X4A6</accession>
<name>X0X4A6_9ZZZZ</name>
<evidence type="ECO:0000259" key="1">
    <source>
        <dbReference type="Pfam" id="PF01869"/>
    </source>
</evidence>
<dbReference type="InterPro" id="IPR051805">
    <property type="entry name" value="Dehydratase_Activator_Redct"/>
</dbReference>
<dbReference type="PANTHER" id="PTHR32329">
    <property type="entry name" value="BIFUNCTIONAL PROTEIN [INCLUDES 2-HYDROXYACYL-COA DEHYDRATASE (N-TER) AND ITS ACTIVATOR DOMAIN (C_TERM)-RELATED"/>
    <property type="match status" value="1"/>
</dbReference>
<dbReference type="Gene3D" id="3.30.420.40">
    <property type="match status" value="2"/>
</dbReference>
<dbReference type="InterPro" id="IPR043129">
    <property type="entry name" value="ATPase_NBD"/>
</dbReference>
<dbReference type="SUPFAM" id="SSF53067">
    <property type="entry name" value="Actin-like ATPase domain"/>
    <property type="match status" value="1"/>
</dbReference>
<dbReference type="AlphaFoldDB" id="X0X4A6"/>
<sequence>GSIMAKIIVNDARTGELLFQNFYDNHGDTIDTIKHIFMKLKSGGIDKLKIQNIGITGSGRYQVQKALKAIYPHIKERISVLVENYAHARGSIQFAKDHIAKLKRRGIDEVNEDFCLLIDIGGEDTKISVISLKKEELFDNAMNIKCSAGTGSLMDTLKALFNIEDVAEAYGKALGAQKVYGINATCAVFLMENARKMQAEGYRKDEILASCCYAIVENMARSLWDQVEFPHNTVALLHGQTMLSDPLPIAVTH</sequence>
<proteinExistence type="predicted"/>
<reference evidence="2" key="1">
    <citation type="journal article" date="2014" name="Front. Microbiol.">
        <title>High frequency of phylogenetically diverse reductive dehalogenase-homologous genes in deep subseafloor sedimentary metagenomes.</title>
        <authorList>
            <person name="Kawai M."/>
            <person name="Futagami T."/>
            <person name="Toyoda A."/>
            <person name="Takaki Y."/>
            <person name="Nishi S."/>
            <person name="Hori S."/>
            <person name="Arai W."/>
            <person name="Tsubouchi T."/>
            <person name="Morono Y."/>
            <person name="Uchiyama I."/>
            <person name="Ito T."/>
            <person name="Fujiyama A."/>
            <person name="Inagaki F."/>
            <person name="Takami H."/>
        </authorList>
    </citation>
    <scope>NUCLEOTIDE SEQUENCE</scope>
    <source>
        <strain evidence="2">Expedition CK06-06</strain>
    </source>
</reference>